<keyword evidence="12" id="KW-1185">Reference proteome</keyword>
<evidence type="ECO:0000256" key="3">
    <source>
        <dbReference type="ARBA" id="ARBA00022801"/>
    </source>
</evidence>
<comment type="function">
    <text evidence="9">CRISPR (clustered regularly interspaced short palindromic repeat) is an adaptive immune system that provides protection against mobile genetic elements (viruses, transposable elements and conjugative plasmids). CRISPR clusters contain sequences complementary to antecedent mobile elements and target invading nucleic acids. CRISPR clusters are transcribed and processed into CRISPR RNA (crRNA).</text>
</comment>
<evidence type="ECO:0000313" key="12">
    <source>
        <dbReference type="Proteomes" id="UP001454086"/>
    </source>
</evidence>
<keyword evidence="8 9" id="KW-0464">Manganese</keyword>
<accession>A0ABV1D5Q0</accession>
<reference evidence="11 12" key="1">
    <citation type="submission" date="2024-03" db="EMBL/GenBank/DDBJ databases">
        <title>Human intestinal bacterial collection.</title>
        <authorList>
            <person name="Pauvert C."/>
            <person name="Hitch T.C.A."/>
            <person name="Clavel T."/>
        </authorList>
    </citation>
    <scope>NUCLEOTIDE SEQUENCE [LARGE SCALE GENOMIC DNA]</scope>
    <source>
        <strain evidence="11 12">CLA-SR-H021</strain>
    </source>
</reference>
<gene>
    <name evidence="11" type="primary">cas4</name>
    <name evidence="11" type="ORF">WMQ36_12115</name>
</gene>
<protein>
    <recommendedName>
        <fullName evidence="9">CRISPR-associated exonuclease Cas4</fullName>
        <ecNumber evidence="9">3.1.12.1</ecNumber>
    </recommendedName>
</protein>
<keyword evidence="7 9" id="KW-0051">Antiviral defense</keyword>
<dbReference type="InterPro" id="IPR013343">
    <property type="entry name" value="CRISPR-assoc_prot_Cas4"/>
</dbReference>
<evidence type="ECO:0000259" key="10">
    <source>
        <dbReference type="Pfam" id="PF01930"/>
    </source>
</evidence>
<keyword evidence="6 9" id="KW-0411">Iron-sulfur</keyword>
<keyword evidence="3 9" id="KW-0378">Hydrolase</keyword>
<dbReference type="InterPro" id="IPR022765">
    <property type="entry name" value="Dna2/Cas4_DUF83"/>
</dbReference>
<dbReference type="EMBL" id="JBBMFM010000040">
    <property type="protein sequence ID" value="MEQ2425725.1"/>
    <property type="molecule type" value="Genomic_DNA"/>
</dbReference>
<organism evidence="11 12">
    <name type="scientific">Enterocloster hominis</name>
    <name type="common">ex Hitch et al. 2024</name>
    <dbReference type="NCBI Taxonomy" id="1917870"/>
    <lineage>
        <taxon>Bacteria</taxon>
        <taxon>Bacillati</taxon>
        <taxon>Bacillota</taxon>
        <taxon>Clostridia</taxon>
        <taxon>Lachnospirales</taxon>
        <taxon>Lachnospiraceae</taxon>
        <taxon>Enterocloster</taxon>
    </lineage>
</organism>
<evidence type="ECO:0000256" key="6">
    <source>
        <dbReference type="ARBA" id="ARBA00023014"/>
    </source>
</evidence>
<keyword evidence="2 9" id="KW-0479">Metal-binding</keyword>
<keyword evidence="5 9" id="KW-0408">Iron</keyword>
<dbReference type="InterPro" id="IPR011604">
    <property type="entry name" value="PDDEXK-like_dom_sf"/>
</dbReference>
<evidence type="ECO:0000256" key="8">
    <source>
        <dbReference type="ARBA" id="ARBA00023211"/>
    </source>
</evidence>
<dbReference type="Proteomes" id="UP001454086">
    <property type="component" value="Unassembled WGS sequence"/>
</dbReference>
<dbReference type="GO" id="GO:0016787">
    <property type="term" value="F:hydrolase activity"/>
    <property type="evidence" value="ECO:0007669"/>
    <property type="project" value="UniProtKB-KW"/>
</dbReference>
<comment type="cofactor">
    <cofactor evidence="9">
        <name>iron-sulfur cluster</name>
        <dbReference type="ChEBI" id="CHEBI:30408"/>
    </cofactor>
</comment>
<evidence type="ECO:0000256" key="4">
    <source>
        <dbReference type="ARBA" id="ARBA00022839"/>
    </source>
</evidence>
<feature type="domain" description="DUF83" evidence="10">
    <location>
        <begin position="10"/>
        <end position="203"/>
    </location>
</feature>
<evidence type="ECO:0000313" key="11">
    <source>
        <dbReference type="EMBL" id="MEQ2425725.1"/>
    </source>
</evidence>
<dbReference type="Pfam" id="PF01930">
    <property type="entry name" value="Cas_Cas4"/>
    <property type="match status" value="1"/>
</dbReference>
<evidence type="ECO:0000256" key="2">
    <source>
        <dbReference type="ARBA" id="ARBA00022723"/>
    </source>
</evidence>
<evidence type="ECO:0000256" key="1">
    <source>
        <dbReference type="ARBA" id="ARBA00022722"/>
    </source>
</evidence>
<proteinExistence type="inferred from homology"/>
<evidence type="ECO:0000256" key="7">
    <source>
        <dbReference type="ARBA" id="ARBA00023118"/>
    </source>
</evidence>
<comment type="cofactor">
    <cofactor evidence="9">
        <name>Mg(2+)</name>
        <dbReference type="ChEBI" id="CHEBI:18420"/>
    </cofactor>
    <cofactor evidence="9">
        <name>Mn(2+)</name>
        <dbReference type="ChEBI" id="CHEBI:29035"/>
    </cofactor>
    <text evidence="9">Mg(2+) or Mn(2+) required for ssDNA cleavage activity.</text>
</comment>
<evidence type="ECO:0000256" key="9">
    <source>
        <dbReference type="RuleBase" id="RU365022"/>
    </source>
</evidence>
<dbReference type="RefSeq" id="WP_008718022.1">
    <property type="nucleotide sequence ID" value="NZ_JAJFDX010000001.1"/>
</dbReference>
<dbReference type="EC" id="3.1.12.1" evidence="9"/>
<keyword evidence="1 9" id="KW-0540">Nuclease</keyword>
<keyword evidence="4 9" id="KW-0269">Exonuclease</keyword>
<comment type="caution">
    <text evidence="11">The sequence shown here is derived from an EMBL/GenBank/DDBJ whole genome shotgun (WGS) entry which is preliminary data.</text>
</comment>
<evidence type="ECO:0000256" key="5">
    <source>
        <dbReference type="ARBA" id="ARBA00023004"/>
    </source>
</evidence>
<dbReference type="NCBIfam" id="TIGR00372">
    <property type="entry name" value="cas4"/>
    <property type="match status" value="1"/>
</dbReference>
<name>A0ABV1D5Q0_9FIRM</name>
<comment type="similarity">
    <text evidence="9">Belongs to the CRISPR-associated exonuclease Cas4 family.</text>
</comment>
<dbReference type="Gene3D" id="3.90.320.10">
    <property type="match status" value="1"/>
</dbReference>
<sequence>MNSTTITIRSIQHYLYCPHRWGLLEIDQAWAENAFVTKANLMHSRVHDSDRNYIMRGRRVFTSVSVYNDKEEYNLYGKTDCIEATESEEGVLMAGGNQRYKLCIVEYKPTKPKSGEYHEEDLMQVFAQKLCVDYIFGGDCEGVLYYADVKKRIPLPLKEHFSEYDEHLKQILKEMRKYLTDGKVPPIEKKQNCNGCSMKDLCMPSVKNFFDIRKDIRAVLATD</sequence>